<organism evidence="2 3">
    <name type="scientific">Crepidotus variabilis</name>
    <dbReference type="NCBI Taxonomy" id="179855"/>
    <lineage>
        <taxon>Eukaryota</taxon>
        <taxon>Fungi</taxon>
        <taxon>Dikarya</taxon>
        <taxon>Basidiomycota</taxon>
        <taxon>Agaricomycotina</taxon>
        <taxon>Agaricomycetes</taxon>
        <taxon>Agaricomycetidae</taxon>
        <taxon>Agaricales</taxon>
        <taxon>Agaricineae</taxon>
        <taxon>Crepidotaceae</taxon>
        <taxon>Crepidotus</taxon>
    </lineage>
</organism>
<evidence type="ECO:0000256" key="1">
    <source>
        <dbReference type="SAM" id="MobiDB-lite"/>
    </source>
</evidence>
<dbReference type="EMBL" id="MU157840">
    <property type="protein sequence ID" value="KAF9530408.1"/>
    <property type="molecule type" value="Genomic_DNA"/>
</dbReference>
<feature type="compositionally biased region" description="Basic residues" evidence="1">
    <location>
        <begin position="136"/>
        <end position="153"/>
    </location>
</feature>
<evidence type="ECO:0000313" key="3">
    <source>
        <dbReference type="Proteomes" id="UP000807306"/>
    </source>
</evidence>
<evidence type="ECO:0000313" key="2">
    <source>
        <dbReference type="EMBL" id="KAF9530408.1"/>
    </source>
</evidence>
<protein>
    <submittedName>
        <fullName evidence="2">Uncharacterized protein</fullName>
    </submittedName>
</protein>
<sequence>MPLSIETLLQNGSTLHHAHTQHNRHNSTDSDDTHTLSTLPNFHPTLVEPFFDNDDTSTCSPTHTPPASPNRTLHRKHSSPHLRDDFKRDADATACAASVNGHGHGHHQTQALDLGNHTVGSGKRLDHGGLPSGSTRSRRSLERRHGHAGRSRL</sequence>
<dbReference type="Proteomes" id="UP000807306">
    <property type="component" value="Unassembled WGS sequence"/>
</dbReference>
<proteinExistence type="predicted"/>
<keyword evidence="3" id="KW-1185">Reference proteome</keyword>
<feature type="compositionally biased region" description="Basic and acidic residues" evidence="1">
    <location>
        <begin position="81"/>
        <end position="91"/>
    </location>
</feature>
<comment type="caution">
    <text evidence="2">The sequence shown here is derived from an EMBL/GenBank/DDBJ whole genome shotgun (WGS) entry which is preliminary data.</text>
</comment>
<feature type="compositionally biased region" description="Basic residues" evidence="1">
    <location>
        <begin position="16"/>
        <end position="25"/>
    </location>
</feature>
<dbReference type="AlphaFoldDB" id="A0A9P6EIP8"/>
<reference evidence="2" key="1">
    <citation type="submission" date="2020-11" db="EMBL/GenBank/DDBJ databases">
        <authorList>
            <consortium name="DOE Joint Genome Institute"/>
            <person name="Ahrendt S."/>
            <person name="Riley R."/>
            <person name="Andreopoulos W."/>
            <person name="Labutti K."/>
            <person name="Pangilinan J."/>
            <person name="Ruiz-Duenas F.J."/>
            <person name="Barrasa J.M."/>
            <person name="Sanchez-Garcia M."/>
            <person name="Camarero S."/>
            <person name="Miyauchi S."/>
            <person name="Serrano A."/>
            <person name="Linde D."/>
            <person name="Babiker R."/>
            <person name="Drula E."/>
            <person name="Ayuso-Fernandez I."/>
            <person name="Pacheco R."/>
            <person name="Padilla G."/>
            <person name="Ferreira P."/>
            <person name="Barriuso J."/>
            <person name="Kellner H."/>
            <person name="Castanera R."/>
            <person name="Alfaro M."/>
            <person name="Ramirez L."/>
            <person name="Pisabarro A.G."/>
            <person name="Kuo A."/>
            <person name="Tritt A."/>
            <person name="Lipzen A."/>
            <person name="He G."/>
            <person name="Yan M."/>
            <person name="Ng V."/>
            <person name="Cullen D."/>
            <person name="Martin F."/>
            <person name="Rosso M.-N."/>
            <person name="Henrissat B."/>
            <person name="Hibbett D."/>
            <person name="Martinez A.T."/>
            <person name="Grigoriev I.V."/>
        </authorList>
    </citation>
    <scope>NUCLEOTIDE SEQUENCE</scope>
    <source>
        <strain evidence="2">CBS 506.95</strain>
    </source>
</reference>
<gene>
    <name evidence="2" type="ORF">CPB83DRAFT_179899</name>
</gene>
<name>A0A9P6EIP8_9AGAR</name>
<accession>A0A9P6EIP8</accession>
<feature type="region of interest" description="Disordered" evidence="1">
    <location>
        <begin position="15"/>
        <end position="153"/>
    </location>
</feature>